<sequence length="300" mass="32338">MRVIIRRMDNSSSEVVVDGRPGLLTVPADGVVRGGVVALHGSSSSSYRQVIFEHLAATIAPLGIAVLAFERAPWPHDDVDIPFDVQAAGAVAAYDILRDLHDVPIGFWGVSQGTWIAALAAQQREAASLVLLGCSGVSPAEQMRHATAEAVRRAGYDEQAVGHAVGIRDAVADLLRGNADRQQVVDLLQQHANEPWFDLVGVIADDLGEDLPTWHELDFDSEPLYATVRCPVLLIHGADEANLPVPETLEVWRRAAAASGNDQIEHALVPNAGHWPGTPDRTREGISPAYGEILRNWFTA</sequence>
<evidence type="ECO:0000313" key="1">
    <source>
        <dbReference type="EMBL" id="GAA1541776.1"/>
    </source>
</evidence>
<reference evidence="1 2" key="1">
    <citation type="journal article" date="2019" name="Int. J. Syst. Evol. Microbiol.">
        <title>The Global Catalogue of Microorganisms (GCM) 10K type strain sequencing project: providing services to taxonomists for standard genome sequencing and annotation.</title>
        <authorList>
            <consortium name="The Broad Institute Genomics Platform"/>
            <consortium name="The Broad Institute Genome Sequencing Center for Infectious Disease"/>
            <person name="Wu L."/>
            <person name="Ma J."/>
        </authorList>
    </citation>
    <scope>NUCLEOTIDE SEQUENCE [LARGE SCALE GENOMIC DNA]</scope>
    <source>
        <strain evidence="1 2">JCM 14303</strain>
    </source>
</reference>
<dbReference type="Proteomes" id="UP001500363">
    <property type="component" value="Unassembled WGS sequence"/>
</dbReference>
<dbReference type="EMBL" id="BAAANC010000002">
    <property type="protein sequence ID" value="GAA1541776.1"/>
    <property type="molecule type" value="Genomic_DNA"/>
</dbReference>
<dbReference type="PANTHER" id="PTHR43265:SF1">
    <property type="entry name" value="ESTERASE ESTD"/>
    <property type="match status" value="1"/>
</dbReference>
<organism evidence="1 2">
    <name type="scientific">Kribbella lupini</name>
    <dbReference type="NCBI Taxonomy" id="291602"/>
    <lineage>
        <taxon>Bacteria</taxon>
        <taxon>Bacillati</taxon>
        <taxon>Actinomycetota</taxon>
        <taxon>Actinomycetes</taxon>
        <taxon>Propionibacteriales</taxon>
        <taxon>Kribbellaceae</taxon>
        <taxon>Kribbella</taxon>
    </lineage>
</organism>
<evidence type="ECO:0008006" key="3">
    <source>
        <dbReference type="Google" id="ProtNLM"/>
    </source>
</evidence>
<keyword evidence="2" id="KW-1185">Reference proteome</keyword>
<dbReference type="InterPro" id="IPR053145">
    <property type="entry name" value="AB_hydrolase_Est10"/>
</dbReference>
<dbReference type="SUPFAM" id="SSF53474">
    <property type="entry name" value="alpha/beta-Hydrolases"/>
    <property type="match status" value="1"/>
</dbReference>
<dbReference type="PANTHER" id="PTHR43265">
    <property type="entry name" value="ESTERASE ESTD"/>
    <property type="match status" value="1"/>
</dbReference>
<protein>
    <recommendedName>
        <fullName evidence="3">Pimeloyl-ACP methyl ester carboxylesterase</fullName>
    </recommendedName>
</protein>
<accession>A0ABN2BKE1</accession>
<name>A0ABN2BKE1_9ACTN</name>
<comment type="caution">
    <text evidence="1">The sequence shown here is derived from an EMBL/GenBank/DDBJ whole genome shotgun (WGS) entry which is preliminary data.</text>
</comment>
<proteinExistence type="predicted"/>
<gene>
    <name evidence="1" type="ORF">GCM10009741_51150</name>
</gene>
<evidence type="ECO:0000313" key="2">
    <source>
        <dbReference type="Proteomes" id="UP001500363"/>
    </source>
</evidence>
<dbReference type="Gene3D" id="3.40.50.1820">
    <property type="entry name" value="alpha/beta hydrolase"/>
    <property type="match status" value="1"/>
</dbReference>
<dbReference type="InterPro" id="IPR029058">
    <property type="entry name" value="AB_hydrolase_fold"/>
</dbReference>